<dbReference type="EMBL" id="BMVC01000023">
    <property type="protein sequence ID" value="GHD15415.1"/>
    <property type="molecule type" value="Genomic_DNA"/>
</dbReference>
<reference evidence="5" key="1">
    <citation type="journal article" date="2014" name="Int. J. Syst. Evol. Microbiol.">
        <title>Complete genome sequence of Corynebacterium casei LMG S-19264T (=DSM 44701T), isolated from a smear-ripened cheese.</title>
        <authorList>
            <consortium name="US DOE Joint Genome Institute (JGI-PGF)"/>
            <person name="Walter F."/>
            <person name="Albersmeier A."/>
            <person name="Kalinowski J."/>
            <person name="Ruckert C."/>
        </authorList>
    </citation>
    <scope>NUCLEOTIDE SEQUENCE</scope>
    <source>
        <strain evidence="5">JCM 4637</strain>
    </source>
</reference>
<dbReference type="RefSeq" id="WP_189827652.1">
    <property type="nucleotide sequence ID" value="NZ_BMVC01000023.1"/>
</dbReference>
<keyword evidence="4" id="KW-0472">Membrane</keyword>
<organism evidence="5 6">
    <name type="scientific">Streptomyces finlayi</name>
    <dbReference type="NCBI Taxonomy" id="67296"/>
    <lineage>
        <taxon>Bacteria</taxon>
        <taxon>Bacillati</taxon>
        <taxon>Actinomycetota</taxon>
        <taxon>Actinomycetes</taxon>
        <taxon>Kitasatosporales</taxon>
        <taxon>Streptomycetaceae</taxon>
        <taxon>Streptomyces</taxon>
    </lineage>
</organism>
<sequence>MSLERAEGLYDLGRYEQAAAALGTHLASHPDDADAWTLLARSLRGAKNTQGCLHAADQALRLDPGNVTALVVRAEQLAGIGHYPAAEWSAREAVRLAPHRWGTHATVAEVLANGDAWQVTEAYEVARYTVSLAPEEPYAHFLVGLTAQRLKRTDVAVEAYRTVLRLDPEHTAARHNLALLDLHHRRRGGWTRAAEGFADVSALDPEDQDGRYNLEVMAWNTVALARWVAILAFGVAVITKAVAEDSGPVALAVGLPLFAAVWLLWGWWVRRLVPQRLRGPLLRLAVRCPPVRWMAGAVGLLAAVGTAVVVLPGLPAAFLGATVLPSVWAVFLTYWISRAALKRRRP</sequence>
<evidence type="ECO:0000256" key="1">
    <source>
        <dbReference type="ARBA" id="ARBA00022737"/>
    </source>
</evidence>
<dbReference type="PROSITE" id="PS50005">
    <property type="entry name" value="TPR"/>
    <property type="match status" value="1"/>
</dbReference>
<dbReference type="Pfam" id="PF13181">
    <property type="entry name" value="TPR_8"/>
    <property type="match status" value="1"/>
</dbReference>
<feature type="transmembrane region" description="Helical" evidence="4">
    <location>
        <begin position="224"/>
        <end position="243"/>
    </location>
</feature>
<dbReference type="InterPro" id="IPR051012">
    <property type="entry name" value="CellSynth/LPSAsmb/PSIAsmb"/>
</dbReference>
<dbReference type="Gene3D" id="1.25.40.10">
    <property type="entry name" value="Tetratricopeptide repeat domain"/>
    <property type="match status" value="1"/>
</dbReference>
<evidence type="ECO:0000256" key="2">
    <source>
        <dbReference type="ARBA" id="ARBA00022803"/>
    </source>
</evidence>
<name>A0A918X752_9ACTN</name>
<dbReference type="Proteomes" id="UP000638353">
    <property type="component" value="Unassembled WGS sequence"/>
</dbReference>
<evidence type="ECO:0000313" key="6">
    <source>
        <dbReference type="Proteomes" id="UP000638353"/>
    </source>
</evidence>
<evidence type="ECO:0000256" key="3">
    <source>
        <dbReference type="PROSITE-ProRule" id="PRU00339"/>
    </source>
</evidence>
<keyword evidence="2 3" id="KW-0802">TPR repeat</keyword>
<feature type="repeat" description="TPR" evidence="3">
    <location>
        <begin position="137"/>
        <end position="170"/>
    </location>
</feature>
<feature type="transmembrane region" description="Helical" evidence="4">
    <location>
        <begin position="290"/>
        <end position="311"/>
    </location>
</feature>
<feature type="transmembrane region" description="Helical" evidence="4">
    <location>
        <begin position="249"/>
        <end position="269"/>
    </location>
</feature>
<dbReference type="InterPro" id="IPR019734">
    <property type="entry name" value="TPR_rpt"/>
</dbReference>
<dbReference type="InterPro" id="IPR011990">
    <property type="entry name" value="TPR-like_helical_dom_sf"/>
</dbReference>
<dbReference type="AlphaFoldDB" id="A0A918X752"/>
<dbReference type="PANTHER" id="PTHR45586">
    <property type="entry name" value="TPR REPEAT-CONTAINING PROTEIN PA4667"/>
    <property type="match status" value="1"/>
</dbReference>
<accession>A0A918X752</accession>
<evidence type="ECO:0008006" key="7">
    <source>
        <dbReference type="Google" id="ProtNLM"/>
    </source>
</evidence>
<evidence type="ECO:0000256" key="4">
    <source>
        <dbReference type="SAM" id="Phobius"/>
    </source>
</evidence>
<reference evidence="5" key="2">
    <citation type="submission" date="2020-09" db="EMBL/GenBank/DDBJ databases">
        <authorList>
            <person name="Sun Q."/>
            <person name="Ohkuma M."/>
        </authorList>
    </citation>
    <scope>NUCLEOTIDE SEQUENCE</scope>
    <source>
        <strain evidence="5">JCM 4637</strain>
    </source>
</reference>
<keyword evidence="1" id="KW-0677">Repeat</keyword>
<dbReference type="Pfam" id="PF13432">
    <property type="entry name" value="TPR_16"/>
    <property type="match status" value="1"/>
</dbReference>
<gene>
    <name evidence="5" type="ORF">GCM10010334_75470</name>
</gene>
<protein>
    <recommendedName>
        <fullName evidence="7">Tetratricopeptide repeat protein</fullName>
    </recommendedName>
</protein>
<feature type="transmembrane region" description="Helical" evidence="4">
    <location>
        <begin position="317"/>
        <end position="336"/>
    </location>
</feature>
<dbReference type="SUPFAM" id="SSF48452">
    <property type="entry name" value="TPR-like"/>
    <property type="match status" value="1"/>
</dbReference>
<keyword evidence="4" id="KW-0812">Transmembrane</keyword>
<dbReference type="PANTHER" id="PTHR45586:SF1">
    <property type="entry name" value="LIPOPOLYSACCHARIDE ASSEMBLY PROTEIN B"/>
    <property type="match status" value="1"/>
</dbReference>
<dbReference type="SMART" id="SM00028">
    <property type="entry name" value="TPR"/>
    <property type="match status" value="2"/>
</dbReference>
<evidence type="ECO:0000313" key="5">
    <source>
        <dbReference type="EMBL" id="GHD15415.1"/>
    </source>
</evidence>
<proteinExistence type="predicted"/>
<comment type="caution">
    <text evidence="5">The sequence shown here is derived from an EMBL/GenBank/DDBJ whole genome shotgun (WGS) entry which is preliminary data.</text>
</comment>
<keyword evidence="4" id="KW-1133">Transmembrane helix</keyword>